<gene>
    <name evidence="4" type="ORF">PFR001_LOCUS3160</name>
</gene>
<feature type="region of interest" description="Disordered" evidence="1">
    <location>
        <begin position="269"/>
        <end position="292"/>
    </location>
</feature>
<dbReference type="InterPro" id="IPR001938">
    <property type="entry name" value="Thaumatin"/>
</dbReference>
<feature type="region of interest" description="Disordered" evidence="1">
    <location>
        <begin position="379"/>
        <end position="411"/>
    </location>
</feature>
<sequence>MHIHLSTTILFVTLKVVAVKALVPITVYNQCSKSIELFDNNVVETVVSGGTAIRTLSLGFRGTLRDGVNSPATLAEFSMVDGCLMYGLNIIPSGVNDPTSCTSLEECKAITGSTGYNTPMQISPAGCTAVTCLEDGCVDAYHFPTDDTKAHKCTNPTSILVTFCPGGSEGLSQQQQQQPSAILPTFAAPTPAPTQSPSFAPTMEAYAPTMEALPSIPTIEVLPQLQTEASTLTQTEALVPAIDAVKSDTATLTETPTITPLKLAGSKVKSCDGDYENATPLPKMESKTDTSVYTTATDDTAAGTATVAPTVDAPAPATQTPTIMPLTLAGSKVKSCDGDYENATPLPKMESKTDTSVYTTATDDTAAGTATVASTVDAPAPATQVVSPLSSKPQEESTQSVNTQRSADDGTGASTYVGTGLGLMAVVAIVAVVVAAQKKKKKVEEEVGETEEKEFNQEDVMTPLTQINVL</sequence>
<evidence type="ECO:0000313" key="5">
    <source>
        <dbReference type="Proteomes" id="UP001157938"/>
    </source>
</evidence>
<feature type="transmembrane region" description="Helical" evidence="2">
    <location>
        <begin position="416"/>
        <end position="436"/>
    </location>
</feature>
<proteinExistence type="predicted"/>
<dbReference type="PROSITE" id="PS51367">
    <property type="entry name" value="THAUMATIN_2"/>
    <property type="match status" value="1"/>
</dbReference>
<evidence type="ECO:0000256" key="3">
    <source>
        <dbReference type="SAM" id="SignalP"/>
    </source>
</evidence>
<dbReference type="PANTHER" id="PTHR31737">
    <property type="entry name" value="PROTEIN TOS1"/>
    <property type="match status" value="1"/>
</dbReference>
<feature type="signal peptide" evidence="3">
    <location>
        <begin position="1"/>
        <end position="21"/>
    </location>
</feature>
<keyword evidence="2" id="KW-1133">Transmembrane helix</keyword>
<evidence type="ECO:0000256" key="2">
    <source>
        <dbReference type="SAM" id="Phobius"/>
    </source>
</evidence>
<accession>A0ABN8C0U4</accession>
<evidence type="ECO:0000256" key="1">
    <source>
        <dbReference type="SAM" id="MobiDB-lite"/>
    </source>
</evidence>
<feature type="chain" id="PRO_5045195986" description="Carbohydrate-binding protein" evidence="3">
    <location>
        <begin position="22"/>
        <end position="470"/>
    </location>
</feature>
<dbReference type="Gene3D" id="2.60.110.10">
    <property type="entry name" value="Thaumatin"/>
    <property type="match status" value="1"/>
</dbReference>
<dbReference type="Proteomes" id="UP001157938">
    <property type="component" value="Unassembled WGS sequence"/>
</dbReference>
<protein>
    <recommendedName>
        <fullName evidence="6">Carbohydrate-binding protein</fullName>
    </recommendedName>
</protein>
<evidence type="ECO:0000313" key="4">
    <source>
        <dbReference type="EMBL" id="CAH0487622.1"/>
    </source>
</evidence>
<feature type="compositionally biased region" description="Polar residues" evidence="1">
    <location>
        <begin position="384"/>
        <end position="405"/>
    </location>
</feature>
<dbReference type="EMBL" id="CAKLBC010000668">
    <property type="protein sequence ID" value="CAH0487622.1"/>
    <property type="molecule type" value="Genomic_DNA"/>
</dbReference>
<dbReference type="InterPro" id="IPR037176">
    <property type="entry name" value="Osmotin/thaumatin-like_sf"/>
</dbReference>
<keyword evidence="5" id="KW-1185">Reference proteome</keyword>
<keyword evidence="2" id="KW-0472">Membrane</keyword>
<dbReference type="SUPFAM" id="SSF49870">
    <property type="entry name" value="Osmotin, thaumatin-like protein"/>
    <property type="match status" value="1"/>
</dbReference>
<dbReference type="PANTHER" id="PTHR31737:SF2">
    <property type="entry name" value="PROTEIN TOS1"/>
    <property type="match status" value="1"/>
</dbReference>
<dbReference type="SMART" id="SM00205">
    <property type="entry name" value="THN"/>
    <property type="match status" value="1"/>
</dbReference>
<organism evidence="4 5">
    <name type="scientific">Peronospora farinosa</name>
    <dbReference type="NCBI Taxonomy" id="134698"/>
    <lineage>
        <taxon>Eukaryota</taxon>
        <taxon>Sar</taxon>
        <taxon>Stramenopiles</taxon>
        <taxon>Oomycota</taxon>
        <taxon>Peronosporomycetes</taxon>
        <taxon>Peronosporales</taxon>
        <taxon>Peronosporaceae</taxon>
        <taxon>Peronospora</taxon>
    </lineage>
</organism>
<comment type="caution">
    <text evidence="4">The sequence shown here is derived from an EMBL/GenBank/DDBJ whole genome shotgun (WGS) entry which is preliminary data.</text>
</comment>
<name>A0ABN8C0U4_9STRA</name>
<reference evidence="4 5" key="1">
    <citation type="submission" date="2021-11" db="EMBL/GenBank/DDBJ databases">
        <authorList>
            <person name="Islam A."/>
            <person name="Islam S."/>
            <person name="Flora M.S."/>
            <person name="Rahman M."/>
            <person name="Ziaur R.M."/>
            <person name="Epstein J.H."/>
            <person name="Hassan M."/>
            <person name="Klassen M."/>
            <person name="Woodard K."/>
            <person name="Webb A."/>
            <person name="Webby R.J."/>
            <person name="El Zowalaty M.E."/>
        </authorList>
    </citation>
    <scope>NUCLEOTIDE SEQUENCE [LARGE SCALE GENOMIC DNA]</scope>
    <source>
        <strain evidence="4">Pf1</strain>
    </source>
</reference>
<keyword evidence="3" id="KW-0732">Signal</keyword>
<feature type="region of interest" description="Disordered" evidence="1">
    <location>
        <begin position="441"/>
        <end position="470"/>
    </location>
</feature>
<evidence type="ECO:0008006" key="6">
    <source>
        <dbReference type="Google" id="ProtNLM"/>
    </source>
</evidence>
<keyword evidence="2" id="KW-0812">Transmembrane</keyword>